<sequence length="411" mass="46155">MAWMELRILIAKMVFLFDYELVDDKLDWELESPAYILRQKPELWCDESHTTCIQCGTAQLRCMYAPGRTLGASQSSASPRTASRDGSSLDPSAASVSPSNIHPRIKEPTVSNANFSIAGTAEDNFKVTMLHIQLLHHFTAEIAKTLFLDTQETQISQAVTIKAALSAPYLMQEILALSALHLSVLHPAQQEFYHHQAPGLQTCALTIFEGSHLVVDDENCVSIALFSFLSAIHSLCGVVSSLNNDYSNFLNSFIHCFDLHRDLRPRLRAIKSHALRLLQQLELQEALAAGEEKHNTNDMIGKECDELRALLSSADLGPASMAICEIAIDHLQRTFDREHMSNGRDNTFASWPILVPTEYMNLVIKRNPEALVILAHYAVLLHAHRRDWFIGEAGRYLIHEISRHLGSYWDN</sequence>
<feature type="region of interest" description="Disordered" evidence="1">
    <location>
        <begin position="70"/>
        <end position="105"/>
    </location>
</feature>
<dbReference type="PANTHER" id="PTHR47784">
    <property type="entry name" value="STEROL UPTAKE CONTROL PROTEIN 2"/>
    <property type="match status" value="1"/>
</dbReference>
<evidence type="ECO:0000256" key="2">
    <source>
        <dbReference type="SAM" id="SignalP"/>
    </source>
</evidence>
<keyword evidence="2" id="KW-0732">Signal</keyword>
<organism evidence="3 4">
    <name type="scientific">Hyaloscypha hepaticicola</name>
    <dbReference type="NCBI Taxonomy" id="2082293"/>
    <lineage>
        <taxon>Eukaryota</taxon>
        <taxon>Fungi</taxon>
        <taxon>Dikarya</taxon>
        <taxon>Ascomycota</taxon>
        <taxon>Pezizomycotina</taxon>
        <taxon>Leotiomycetes</taxon>
        <taxon>Helotiales</taxon>
        <taxon>Hyaloscyphaceae</taxon>
        <taxon>Hyaloscypha</taxon>
    </lineage>
</organism>
<feature type="chain" id="PRO_5014468608" description="Zn(2)-C6 fungal-type domain-containing protein" evidence="2">
    <location>
        <begin position="17"/>
        <end position="411"/>
    </location>
</feature>
<dbReference type="AlphaFoldDB" id="A0A2J6Q1A9"/>
<dbReference type="EMBL" id="KZ613487">
    <property type="protein sequence ID" value="PMD19976.1"/>
    <property type="molecule type" value="Genomic_DNA"/>
</dbReference>
<dbReference type="Proteomes" id="UP000235672">
    <property type="component" value="Unassembled WGS sequence"/>
</dbReference>
<evidence type="ECO:0000313" key="3">
    <source>
        <dbReference type="EMBL" id="PMD19976.1"/>
    </source>
</evidence>
<name>A0A2J6Q1A9_9HELO</name>
<protein>
    <recommendedName>
        <fullName evidence="5">Zn(2)-C6 fungal-type domain-containing protein</fullName>
    </recommendedName>
</protein>
<accession>A0A2J6Q1A9</accession>
<evidence type="ECO:0000256" key="1">
    <source>
        <dbReference type="SAM" id="MobiDB-lite"/>
    </source>
</evidence>
<proteinExistence type="predicted"/>
<dbReference type="PANTHER" id="PTHR47784:SF4">
    <property type="entry name" value="ZN(II)2CYS6 TRANSCRIPTION FACTOR (EUROFUNG)"/>
    <property type="match status" value="1"/>
</dbReference>
<dbReference type="InterPro" id="IPR053157">
    <property type="entry name" value="Sterol_Uptake_Regulator"/>
</dbReference>
<dbReference type="STRING" id="1745343.A0A2J6Q1A9"/>
<dbReference type="OrthoDB" id="4937900at2759"/>
<evidence type="ECO:0008006" key="5">
    <source>
        <dbReference type="Google" id="ProtNLM"/>
    </source>
</evidence>
<feature type="compositionally biased region" description="Polar residues" evidence="1">
    <location>
        <begin position="71"/>
        <end position="100"/>
    </location>
</feature>
<reference evidence="3 4" key="1">
    <citation type="submission" date="2016-05" db="EMBL/GenBank/DDBJ databases">
        <title>A degradative enzymes factory behind the ericoid mycorrhizal symbiosis.</title>
        <authorList>
            <consortium name="DOE Joint Genome Institute"/>
            <person name="Martino E."/>
            <person name="Morin E."/>
            <person name="Grelet G."/>
            <person name="Kuo A."/>
            <person name="Kohler A."/>
            <person name="Daghino S."/>
            <person name="Barry K."/>
            <person name="Choi C."/>
            <person name="Cichocki N."/>
            <person name="Clum A."/>
            <person name="Copeland A."/>
            <person name="Hainaut M."/>
            <person name="Haridas S."/>
            <person name="Labutti K."/>
            <person name="Lindquist E."/>
            <person name="Lipzen A."/>
            <person name="Khouja H.-R."/>
            <person name="Murat C."/>
            <person name="Ohm R."/>
            <person name="Olson A."/>
            <person name="Spatafora J."/>
            <person name="Veneault-Fourrey C."/>
            <person name="Henrissat B."/>
            <person name="Grigoriev I."/>
            <person name="Martin F."/>
            <person name="Perotto S."/>
        </authorList>
    </citation>
    <scope>NUCLEOTIDE SEQUENCE [LARGE SCALE GENOMIC DNA]</scope>
    <source>
        <strain evidence="3 4">UAMH 7357</strain>
    </source>
</reference>
<dbReference type="GO" id="GO:0001228">
    <property type="term" value="F:DNA-binding transcription activator activity, RNA polymerase II-specific"/>
    <property type="evidence" value="ECO:0007669"/>
    <property type="project" value="TreeGrafter"/>
</dbReference>
<feature type="signal peptide" evidence="2">
    <location>
        <begin position="1"/>
        <end position="16"/>
    </location>
</feature>
<evidence type="ECO:0000313" key="4">
    <source>
        <dbReference type="Proteomes" id="UP000235672"/>
    </source>
</evidence>
<gene>
    <name evidence="3" type="ORF">NA56DRAFT_705217</name>
</gene>
<keyword evidence="4" id="KW-1185">Reference proteome</keyword>